<keyword evidence="9 15" id="KW-0479">Metal-binding</keyword>
<evidence type="ECO:0000256" key="11">
    <source>
        <dbReference type="ARBA" id="ARBA00022741"/>
    </source>
</evidence>
<accession>A0ABU4RT04</accession>
<keyword evidence="6 15" id="KW-0963">Cytoplasm</keyword>
<comment type="caution">
    <text evidence="17">The sequence shown here is derived from an EMBL/GenBank/DDBJ whole genome shotgun (WGS) entry which is preliminary data.</text>
</comment>
<comment type="subcellular location">
    <subcellularLocation>
        <location evidence="2 15">Cytoplasm</location>
    </subcellularLocation>
</comment>
<keyword evidence="11 15" id="KW-0547">Nucleotide-binding</keyword>
<dbReference type="InterPro" id="IPR005904">
    <property type="entry name" value="Hxn_phspho_trans"/>
</dbReference>
<evidence type="ECO:0000256" key="1">
    <source>
        <dbReference type="ARBA" id="ARBA00001946"/>
    </source>
</evidence>
<dbReference type="GO" id="GO:0016757">
    <property type="term" value="F:glycosyltransferase activity"/>
    <property type="evidence" value="ECO:0007669"/>
    <property type="project" value="UniProtKB-KW"/>
</dbReference>
<evidence type="ECO:0000313" key="18">
    <source>
        <dbReference type="Proteomes" id="UP001274321"/>
    </source>
</evidence>
<proteinExistence type="inferred from homology"/>
<comment type="catalytic activity">
    <reaction evidence="14">
        <text>IMP + diphosphate = hypoxanthine + 5-phospho-alpha-D-ribose 1-diphosphate</text>
        <dbReference type="Rhea" id="RHEA:17973"/>
        <dbReference type="ChEBI" id="CHEBI:17368"/>
        <dbReference type="ChEBI" id="CHEBI:33019"/>
        <dbReference type="ChEBI" id="CHEBI:58017"/>
        <dbReference type="ChEBI" id="CHEBI:58053"/>
        <dbReference type="EC" id="2.4.2.8"/>
    </reaction>
    <physiologicalReaction direction="right-to-left" evidence="14">
        <dbReference type="Rhea" id="RHEA:17975"/>
    </physiologicalReaction>
</comment>
<evidence type="ECO:0000256" key="13">
    <source>
        <dbReference type="ARBA" id="ARBA00048811"/>
    </source>
</evidence>
<evidence type="ECO:0000256" key="14">
    <source>
        <dbReference type="ARBA" id="ARBA00049402"/>
    </source>
</evidence>
<dbReference type="EMBL" id="JAXAFJ010000007">
    <property type="protein sequence ID" value="MDX6806775.1"/>
    <property type="molecule type" value="Genomic_DNA"/>
</dbReference>
<name>A0ABU4RT04_9HYPH</name>
<keyword evidence="12 15" id="KW-0460">Magnesium</keyword>
<evidence type="ECO:0000256" key="2">
    <source>
        <dbReference type="ARBA" id="ARBA00004496"/>
    </source>
</evidence>
<dbReference type="Pfam" id="PF00156">
    <property type="entry name" value="Pribosyltran"/>
    <property type="match status" value="1"/>
</dbReference>
<keyword evidence="18" id="KW-1185">Reference proteome</keyword>
<evidence type="ECO:0000313" key="17">
    <source>
        <dbReference type="EMBL" id="MDX6806775.1"/>
    </source>
</evidence>
<evidence type="ECO:0000256" key="6">
    <source>
        <dbReference type="ARBA" id="ARBA00022490"/>
    </source>
</evidence>
<dbReference type="RefSeq" id="WP_319844901.1">
    <property type="nucleotide sequence ID" value="NZ_JAXAFJ010000007.1"/>
</dbReference>
<dbReference type="Gene3D" id="3.40.50.2020">
    <property type="match status" value="1"/>
</dbReference>
<dbReference type="EC" id="2.4.2.8" evidence="5 15"/>
<dbReference type="NCBIfam" id="TIGR01203">
    <property type="entry name" value="HGPRTase"/>
    <property type="match status" value="1"/>
</dbReference>
<evidence type="ECO:0000256" key="12">
    <source>
        <dbReference type="ARBA" id="ARBA00022842"/>
    </source>
</evidence>
<keyword evidence="10 15" id="KW-0660">Purine salvage</keyword>
<evidence type="ECO:0000256" key="15">
    <source>
        <dbReference type="RuleBase" id="RU364099"/>
    </source>
</evidence>
<sequence length="187" mass="20741">MTTQVRVLYDAETLAERIRGLAQEIAARDHEKLLVIAVLRGSFVFAADLIRALHYAGMEPEIEFIQLSSYREAMVSSGQVDVVRDIDSDVRGRDVMLIDDILESGRTLAFAKDLLAARGARTVTTCVLLDKPEKRAVHIQADYVGFQCPDLFVVGYGMDVAHSYRQLPFVGVMEHSSSKPSDDPGRV</sequence>
<dbReference type="SUPFAM" id="SSF53271">
    <property type="entry name" value="PRTase-like"/>
    <property type="match status" value="1"/>
</dbReference>
<evidence type="ECO:0000256" key="8">
    <source>
        <dbReference type="ARBA" id="ARBA00022679"/>
    </source>
</evidence>
<evidence type="ECO:0000256" key="7">
    <source>
        <dbReference type="ARBA" id="ARBA00022676"/>
    </source>
</evidence>
<dbReference type="InterPro" id="IPR000836">
    <property type="entry name" value="PRTase_dom"/>
</dbReference>
<keyword evidence="8 15" id="KW-0808">Transferase</keyword>
<gene>
    <name evidence="17" type="primary">hpt</name>
    <name evidence="17" type="ORF">SCD90_11935</name>
</gene>
<organism evidence="17 18">
    <name type="scientific">Terrihabitans rhizophilus</name>
    <dbReference type="NCBI Taxonomy" id="3092662"/>
    <lineage>
        <taxon>Bacteria</taxon>
        <taxon>Pseudomonadati</taxon>
        <taxon>Pseudomonadota</taxon>
        <taxon>Alphaproteobacteria</taxon>
        <taxon>Hyphomicrobiales</taxon>
        <taxon>Terrihabitans</taxon>
    </lineage>
</organism>
<dbReference type="Proteomes" id="UP001274321">
    <property type="component" value="Unassembled WGS sequence"/>
</dbReference>
<evidence type="ECO:0000256" key="9">
    <source>
        <dbReference type="ARBA" id="ARBA00022723"/>
    </source>
</evidence>
<keyword evidence="7 15" id="KW-0328">Glycosyltransferase</keyword>
<reference evidence="17 18" key="1">
    <citation type="submission" date="2023-11" db="EMBL/GenBank/DDBJ databases">
        <authorList>
            <person name="Bao R."/>
        </authorList>
    </citation>
    <scope>NUCLEOTIDE SEQUENCE [LARGE SCALE GENOMIC DNA]</scope>
    <source>
        <strain evidence="17 18">PJ23</strain>
    </source>
</reference>
<dbReference type="CDD" id="cd06223">
    <property type="entry name" value="PRTases_typeI"/>
    <property type="match status" value="1"/>
</dbReference>
<evidence type="ECO:0000259" key="16">
    <source>
        <dbReference type="Pfam" id="PF00156"/>
    </source>
</evidence>
<protein>
    <recommendedName>
        <fullName evidence="5 15">Hypoxanthine phosphoribosyltransferase</fullName>
        <ecNumber evidence="5 15">2.4.2.8</ecNumber>
    </recommendedName>
</protein>
<dbReference type="PANTHER" id="PTHR43340:SF1">
    <property type="entry name" value="HYPOXANTHINE PHOSPHORIBOSYLTRANSFERASE"/>
    <property type="match status" value="1"/>
</dbReference>
<evidence type="ECO:0000256" key="3">
    <source>
        <dbReference type="ARBA" id="ARBA00004669"/>
    </source>
</evidence>
<dbReference type="PANTHER" id="PTHR43340">
    <property type="entry name" value="HYPOXANTHINE-GUANINE PHOSPHORIBOSYLTRANSFERASE"/>
    <property type="match status" value="1"/>
</dbReference>
<comment type="cofactor">
    <cofactor evidence="1 15">
        <name>Mg(2+)</name>
        <dbReference type="ChEBI" id="CHEBI:18420"/>
    </cofactor>
</comment>
<evidence type="ECO:0000256" key="10">
    <source>
        <dbReference type="ARBA" id="ARBA00022726"/>
    </source>
</evidence>
<evidence type="ECO:0000256" key="4">
    <source>
        <dbReference type="ARBA" id="ARBA00008391"/>
    </source>
</evidence>
<comment type="catalytic activity">
    <reaction evidence="13">
        <text>GMP + diphosphate = guanine + 5-phospho-alpha-D-ribose 1-diphosphate</text>
        <dbReference type="Rhea" id="RHEA:25424"/>
        <dbReference type="ChEBI" id="CHEBI:16235"/>
        <dbReference type="ChEBI" id="CHEBI:33019"/>
        <dbReference type="ChEBI" id="CHEBI:58017"/>
        <dbReference type="ChEBI" id="CHEBI:58115"/>
        <dbReference type="EC" id="2.4.2.8"/>
    </reaction>
    <physiologicalReaction direction="right-to-left" evidence="13">
        <dbReference type="Rhea" id="RHEA:25426"/>
    </physiologicalReaction>
</comment>
<feature type="domain" description="Phosphoribosyltransferase" evidence="16">
    <location>
        <begin position="8"/>
        <end position="159"/>
    </location>
</feature>
<dbReference type="InterPro" id="IPR050408">
    <property type="entry name" value="HGPRT"/>
</dbReference>
<comment type="similarity">
    <text evidence="4 15">Belongs to the purine/pyrimidine phosphoribosyltransferase family.</text>
</comment>
<comment type="pathway">
    <text evidence="3 15">Purine metabolism; IMP biosynthesis via salvage pathway; IMP from hypoxanthine: step 1/1.</text>
</comment>
<evidence type="ECO:0000256" key="5">
    <source>
        <dbReference type="ARBA" id="ARBA00011895"/>
    </source>
</evidence>
<dbReference type="InterPro" id="IPR029057">
    <property type="entry name" value="PRTase-like"/>
</dbReference>